<feature type="compositionally biased region" description="Polar residues" evidence="2">
    <location>
        <begin position="16"/>
        <end position="28"/>
    </location>
</feature>
<dbReference type="Proteomes" id="UP000095751">
    <property type="component" value="Unassembled WGS sequence"/>
</dbReference>
<reference evidence="4 5" key="1">
    <citation type="submission" date="2016-09" db="EMBL/GenBank/DDBJ databases">
        <title>Extensive genetic diversity and differential bi-allelic expression allows diatom success in the polar Southern Ocean.</title>
        <authorList>
            <consortium name="DOE Joint Genome Institute"/>
            <person name="Mock T."/>
            <person name="Otillar R.P."/>
            <person name="Strauss J."/>
            <person name="Dupont C."/>
            <person name="Frickenhaus S."/>
            <person name="Maumus F."/>
            <person name="Mcmullan M."/>
            <person name="Sanges R."/>
            <person name="Schmutz J."/>
            <person name="Toseland A."/>
            <person name="Valas R."/>
            <person name="Veluchamy A."/>
            <person name="Ward B.J."/>
            <person name="Allen A."/>
            <person name="Barry K."/>
            <person name="Falciatore A."/>
            <person name="Ferrante M."/>
            <person name="Fortunato A.E."/>
            <person name="Gloeckner G."/>
            <person name="Gruber A."/>
            <person name="Hipkin R."/>
            <person name="Janech M."/>
            <person name="Kroth P."/>
            <person name="Leese F."/>
            <person name="Lindquist E."/>
            <person name="Lyon B.R."/>
            <person name="Martin J."/>
            <person name="Mayer C."/>
            <person name="Parker M."/>
            <person name="Quesneville H."/>
            <person name="Raymond J."/>
            <person name="Uhlig C."/>
            <person name="Valentin K.U."/>
            <person name="Worden A.Z."/>
            <person name="Armbrust E.V."/>
            <person name="Bowler C."/>
            <person name="Green B."/>
            <person name="Moulton V."/>
            <person name="Van Oosterhout C."/>
            <person name="Grigoriev I."/>
        </authorList>
    </citation>
    <scope>NUCLEOTIDE SEQUENCE [LARGE SCALE GENOMIC DNA]</scope>
    <source>
        <strain evidence="4 5">CCMP1102</strain>
    </source>
</reference>
<evidence type="ECO:0000313" key="5">
    <source>
        <dbReference type="Proteomes" id="UP000095751"/>
    </source>
</evidence>
<dbReference type="InParanoid" id="A0A1E7FID8"/>
<feature type="region of interest" description="Disordered" evidence="2">
    <location>
        <begin position="1248"/>
        <end position="1283"/>
    </location>
</feature>
<feature type="region of interest" description="Disordered" evidence="2">
    <location>
        <begin position="498"/>
        <end position="528"/>
    </location>
</feature>
<feature type="region of interest" description="Disordered" evidence="2">
    <location>
        <begin position="1"/>
        <end position="28"/>
    </location>
</feature>
<dbReference type="PANTHER" id="PTHR47357:SF1">
    <property type="entry name" value="SPINDLE POLE BODY COMPONENT 110"/>
    <property type="match status" value="1"/>
</dbReference>
<evidence type="ECO:0000313" key="4">
    <source>
        <dbReference type="EMBL" id="OEU17949.1"/>
    </source>
</evidence>
<protein>
    <recommendedName>
        <fullName evidence="3">CAP-Gly domain-containing protein</fullName>
    </recommendedName>
</protein>
<feature type="coiled-coil region" evidence="1">
    <location>
        <begin position="410"/>
        <end position="486"/>
    </location>
</feature>
<feature type="compositionally biased region" description="Basic and acidic residues" evidence="2">
    <location>
        <begin position="1272"/>
        <end position="1283"/>
    </location>
</feature>
<dbReference type="EMBL" id="KV784357">
    <property type="protein sequence ID" value="OEU17949.1"/>
    <property type="molecule type" value="Genomic_DNA"/>
</dbReference>
<feature type="coiled-coil region" evidence="1">
    <location>
        <begin position="326"/>
        <end position="378"/>
    </location>
</feature>
<feature type="compositionally biased region" description="Polar residues" evidence="2">
    <location>
        <begin position="149"/>
        <end position="177"/>
    </location>
</feature>
<sequence length="1440" mass="156887">MSSSLKLNDPVHVNRDNSSTPVKAGSTSSNNKLEGIVAFLGTVDFNTDDDWVGVRLTGSSVGLGKNDGTVKGKHYFDAPASCGMFIKASAITKRQLTRLEELRLRRELGSTSSSSSNTTATRTTATTTGIPKTPASKSSSSGTGATGMRTPSTTTFVSPKSSTSAVTPKTTSASAGATSRLEEIKKRRAQLQQKQSLSAVSSVAAATTVATTSKSVTVGETGTAVAATATKDVTSSSSSSPLNSAAVSSLERQVGELQSQVNSIRTDLSQAEEVNEQKSTKIQSLEQELQKSEAAAVAAAARAIINKTPIKKKQVTAAVVDDHQELEAANNEVIAVQAQLEDMERQFNDSQKQSQGTITDLQTKFQKSEVELVAAQAEVFGLTKELTTRDLEKQDEAKSRSSEANHYKERAKLQADVASLSRRIEQLELEKQELEHNVEDLVLDKDSLQEEKESLEDRLEEVKLDSETATMELEETKMELEDANTRIDVMGSTNAMAAAGGGGSGGGSDDATATSGGGGGSGATGDHNEEQADIAHNLSIQNARLREALIRLREQSSVEKMDLSRQVRYSEKYVEESKNLTTEVETLRDTKQVLDEQISDLKDMVEEGSAYEIMVEDLSDRVLSLEEELTTSIQQIREMEEDADITAEMEEVQTEELKSINRDMEDRETIIRNLEEAIKMQRKREEDFQKTVSNYRKSAETLKQEKSALLELHQGGEGEKSDLVSASQKALARAAQLVQDAAEMRKREAQAAIDRIDSQVRLHLSERLESMLPSSVAASEVASIKGELLLSKVVGKSSLSLDGIARSFAKTIRVKSWEWRSNNNDNTNSEEKDDDDVVEEKVLSLSDEQQQMAATMIHQSEVAHVAIDVSGDLLWLLSAGQWPELLSTEASSELGAIMGHSMNDLDIVLGNVLNTLKEEGVLSPHQSNIGAFRQTVVTTMQTLRSHIEQDGVTLLPMDWKPPALKLFRNASRAKYSSLGCYAAVACILNAGSAIKTIDDTAKSQELIAVLKPLLRKLDQAASEAAKSCLRLAKLDVLDETIVSSLSEAADIWRASSDDLLGNVYNMLLSAEGLTPESIGACEAATDEVVRVVSHFATVLRSANLTDTDDNKFHPFSPEIADVWEGVTMLARAIRSKDGDEEDVNYLIRTRTIANNLEDAVESVPELSLAKAKMSSLEKSLSLRSKENSMQNARLTDLEKMLARSNAQPSSRLVATQVSSDEAKSLKQENRYLSEAMDVLHKQVEEYENEIRARDSKTPAKTRSRPRMSFTPDSRDSSRSSENLRDLADEGNMSAFEAALFRPALQAARKDAAQWKANATINTLLELPPLNVSMHPSYSGEEKFAEEDDPLFQLSSALSTYQRETASVRLVDITKSSKQSKSPRMQLHDMMMRKAAASEEVDKAAAAARQWLELMVGDGVGLLDGVELGSFVGIDPNSPTA</sequence>
<proteinExistence type="predicted"/>
<dbReference type="KEGG" id="fcy:FRACYDRAFT_225452"/>
<feature type="domain" description="CAP-Gly" evidence="3">
    <location>
        <begin position="51"/>
        <end position="87"/>
    </location>
</feature>
<gene>
    <name evidence="4" type="ORF">FRACYDRAFT_225452</name>
</gene>
<dbReference type="InterPro" id="IPR036859">
    <property type="entry name" value="CAP-Gly_dom_sf"/>
</dbReference>
<dbReference type="SUPFAM" id="SSF74924">
    <property type="entry name" value="Cap-Gly domain"/>
    <property type="match status" value="1"/>
</dbReference>
<feature type="coiled-coil region" evidence="1">
    <location>
        <begin position="247"/>
        <end position="302"/>
    </location>
</feature>
<feature type="region of interest" description="Disordered" evidence="2">
    <location>
        <begin position="391"/>
        <end position="410"/>
    </location>
</feature>
<name>A0A1E7FID8_9STRA</name>
<keyword evidence="5" id="KW-1185">Reference proteome</keyword>
<dbReference type="InterPro" id="IPR000938">
    <property type="entry name" value="CAP-Gly_domain"/>
</dbReference>
<feature type="compositionally biased region" description="Gly residues" evidence="2">
    <location>
        <begin position="499"/>
        <end position="508"/>
    </location>
</feature>
<feature type="region of interest" description="Disordered" evidence="2">
    <location>
        <begin position="106"/>
        <end position="180"/>
    </location>
</feature>
<dbReference type="GO" id="GO:0005200">
    <property type="term" value="F:structural constituent of cytoskeleton"/>
    <property type="evidence" value="ECO:0007669"/>
    <property type="project" value="TreeGrafter"/>
</dbReference>
<dbReference type="GO" id="GO:0005856">
    <property type="term" value="C:cytoskeleton"/>
    <property type="evidence" value="ECO:0007669"/>
    <property type="project" value="TreeGrafter"/>
</dbReference>
<dbReference type="PROSITE" id="PS50245">
    <property type="entry name" value="CAP_GLY_2"/>
    <property type="match status" value="1"/>
</dbReference>
<evidence type="ECO:0000259" key="3">
    <source>
        <dbReference type="PROSITE" id="PS50245"/>
    </source>
</evidence>
<dbReference type="OrthoDB" id="10249065at2759"/>
<dbReference type="Pfam" id="PF01302">
    <property type="entry name" value="CAP_GLY"/>
    <property type="match status" value="1"/>
</dbReference>
<dbReference type="PROSITE" id="PS00845">
    <property type="entry name" value="CAP_GLY_1"/>
    <property type="match status" value="1"/>
</dbReference>
<accession>A0A1E7FID8</accession>
<keyword evidence="1" id="KW-0175">Coiled coil</keyword>
<evidence type="ECO:0000256" key="2">
    <source>
        <dbReference type="SAM" id="MobiDB-lite"/>
    </source>
</evidence>
<feature type="coiled-coil region" evidence="1">
    <location>
        <begin position="535"/>
        <end position="712"/>
    </location>
</feature>
<dbReference type="PANTHER" id="PTHR47357">
    <property type="entry name" value="COP1-INTERACTIVE PROTEIN 1"/>
    <property type="match status" value="1"/>
</dbReference>
<feature type="compositionally biased region" description="Low complexity" evidence="2">
    <location>
        <begin position="109"/>
        <end position="147"/>
    </location>
</feature>
<dbReference type="SMART" id="SM01052">
    <property type="entry name" value="CAP_GLY"/>
    <property type="match status" value="1"/>
</dbReference>
<dbReference type="Gene3D" id="2.30.30.190">
    <property type="entry name" value="CAP Gly-rich-like domain"/>
    <property type="match status" value="1"/>
</dbReference>
<feature type="compositionally biased region" description="Basic and acidic residues" evidence="2">
    <location>
        <begin position="1248"/>
        <end position="1257"/>
    </location>
</feature>
<evidence type="ECO:0000256" key="1">
    <source>
        <dbReference type="SAM" id="Coils"/>
    </source>
</evidence>
<organism evidence="4 5">
    <name type="scientific">Fragilariopsis cylindrus CCMP1102</name>
    <dbReference type="NCBI Taxonomy" id="635003"/>
    <lineage>
        <taxon>Eukaryota</taxon>
        <taxon>Sar</taxon>
        <taxon>Stramenopiles</taxon>
        <taxon>Ochrophyta</taxon>
        <taxon>Bacillariophyta</taxon>
        <taxon>Bacillariophyceae</taxon>
        <taxon>Bacillariophycidae</taxon>
        <taxon>Bacillariales</taxon>
        <taxon>Bacillariaceae</taxon>
        <taxon>Fragilariopsis</taxon>
    </lineage>
</organism>